<proteinExistence type="inferred from homology"/>
<dbReference type="Gene3D" id="3.40.50.1110">
    <property type="entry name" value="SGNH hydrolase"/>
    <property type="match status" value="1"/>
</dbReference>
<dbReference type="InterPro" id="IPR036514">
    <property type="entry name" value="SGNH_hydro_sf"/>
</dbReference>
<evidence type="ECO:0000313" key="5">
    <source>
        <dbReference type="EMBL" id="HIT86017.1"/>
    </source>
</evidence>
<dbReference type="Proteomes" id="UP000824165">
    <property type="component" value="Unassembled WGS sequence"/>
</dbReference>
<evidence type="ECO:0000256" key="3">
    <source>
        <dbReference type="SAM" id="SignalP"/>
    </source>
</evidence>
<comment type="similarity">
    <text evidence="1">Belongs to the 'GDSL' lipolytic enzyme family.</text>
</comment>
<feature type="chain" id="PRO_5038890133" description="BIG2 domain-containing protein" evidence="3">
    <location>
        <begin position="31"/>
        <end position="1264"/>
    </location>
</feature>
<keyword evidence="2" id="KW-0378">Hydrolase</keyword>
<evidence type="ECO:0000256" key="1">
    <source>
        <dbReference type="ARBA" id="ARBA00008668"/>
    </source>
</evidence>
<comment type="caution">
    <text evidence="5">The sequence shown here is derived from an EMBL/GenBank/DDBJ whole genome shotgun (WGS) entry which is preliminary data.</text>
</comment>
<dbReference type="GO" id="GO:0016787">
    <property type="term" value="F:hydrolase activity"/>
    <property type="evidence" value="ECO:0007669"/>
    <property type="project" value="UniProtKB-KW"/>
</dbReference>
<reference evidence="5" key="1">
    <citation type="submission" date="2020-10" db="EMBL/GenBank/DDBJ databases">
        <authorList>
            <person name="Gilroy R."/>
        </authorList>
    </citation>
    <scope>NUCLEOTIDE SEQUENCE</scope>
    <source>
        <strain evidence="5">CHK181-108</strain>
    </source>
</reference>
<evidence type="ECO:0000259" key="4">
    <source>
        <dbReference type="SMART" id="SM00635"/>
    </source>
</evidence>
<evidence type="ECO:0000256" key="2">
    <source>
        <dbReference type="ARBA" id="ARBA00022801"/>
    </source>
</evidence>
<dbReference type="SUPFAM" id="SSF52266">
    <property type="entry name" value="SGNH hydrolase"/>
    <property type="match status" value="1"/>
</dbReference>
<dbReference type="InterPro" id="IPR037459">
    <property type="entry name" value="RhgT-like"/>
</dbReference>
<feature type="signal peptide" evidence="3">
    <location>
        <begin position="1"/>
        <end position="30"/>
    </location>
</feature>
<dbReference type="EMBL" id="DVLU01000097">
    <property type="protein sequence ID" value="HIT86017.1"/>
    <property type="molecule type" value="Genomic_DNA"/>
</dbReference>
<organism evidence="5 6">
    <name type="scientific">Candidatus Ornithomonoglobus intestinigallinarum</name>
    <dbReference type="NCBI Taxonomy" id="2840894"/>
    <lineage>
        <taxon>Bacteria</taxon>
        <taxon>Bacillati</taxon>
        <taxon>Bacillota</taxon>
        <taxon>Clostridia</taxon>
        <taxon>Candidatus Ornithomonoglobus</taxon>
    </lineage>
</organism>
<sequence>MKQLRKLISAVTALAMTAAMFAGLSINASAEETVYGPHTYEGATDAGFKTPWRSSVSIESNIGDNTGDFVLMTNSGSTNGTAYSEFGPVTAAHVGIKYDVYLTSEPTQTKYVGIGNSEPVRIGDNTIVSTGTVFTVGNTSADSRANTGNIVVNGNITTDIEPNQWISVYGIADFGSKTVDLTITDYGSDNVLYSETVDFIDTSVSEIGNVSLNVYRGVTNPAIYFDNFEVVTYDEPILNVPSNTVEVGIDETISIATVENAEEVTAVADTEGIVTTEYADGSVNVTGVASGKTNVTISATSADGVSVSQVVEVFSGGVEVTDVGITYIYRDADSDIEIGAGDTINNAVVGSTITADSVEYPESISNADYRYTNPSVEDYTVVSGENTIEVVYADRQAAVSDITVEYKNGGSVIATKSETVPAGYYEGDSYTYTSTNYVTDEDGTIYAVGIDYVDDADSQDINSSDNNNPVNKEIRQTVELTSDTVLSYDVKVSLSAIYYAEFEDALGLEAEDRVGSRYVSSGGKMTSIVTDGQEFYPITTTGYYQIIVVTGPKNRGTEIFASAAEARAAAEYGKGLVSVKGSNNDQYGAYAAKTVLLEEGDNLAIRGWGGEGITTDYLDYIVIRRIVTGDVIGPDGMTILPGGQSAEYTFDSGVAGDVVWNITGVEGVTVENGVVTVAENAEAGTATLTAVIGEGETAVSGSKEITIAQPQITGFDFNGASSVTVGADTTYSILNVKDQFGKIITANTTASYTSSDPDVISIDSETGVAKANAVGSATITVDITAGTAASQKSIDVKVEKFYALADATGNTTVVDLTGMVENEYITGYKVTTADADGNLVKEYIADVNDVQTVASKDAITITATYNEDGTLNSAVIGSVSAGEAVPQSEGARVFVWDAFNSMVPVDVVNGLTVDTTGAAKVEVSPVFTYTYEALSFDGEGHQLEGAFADGRYNFEITKSNLERTDVYVNDYMIANNIDQYGAGRQMTDKDKVYKATDMAVHGGTITVRTEDYGSSGTGYQGAWLDKIVVDKAPDIVNRVPKVYVVGDSLVADYYGETSNLLGSSQTGWGQALKNFVTDDYEVVNWANSGTIARTILATSYVGVLNSAKPGDYLIIESGYNDASAKNDTTPEQFKDYIQQMIDGCEEYGIIPIIVSPNASNHDFEADVAYAVHMREVAEANPDVLFIDLATLSYNYLYELYDGDADKVLKNFNVPDQLHSSYLGAMKYAEIVAQAMHDDGIGFINTDYSWSIEDTEGNTITVQVK</sequence>
<dbReference type="SMART" id="SM00635">
    <property type="entry name" value="BID_2"/>
    <property type="match status" value="2"/>
</dbReference>
<dbReference type="PANTHER" id="PTHR43695">
    <property type="entry name" value="PUTATIVE (AFU_ORTHOLOGUE AFUA_2G17250)-RELATED"/>
    <property type="match status" value="1"/>
</dbReference>
<gene>
    <name evidence="5" type="ORF">IAA60_08985</name>
</gene>
<evidence type="ECO:0000313" key="6">
    <source>
        <dbReference type="Proteomes" id="UP000824165"/>
    </source>
</evidence>
<feature type="domain" description="BIG2" evidence="4">
    <location>
        <begin position="626"/>
        <end position="702"/>
    </location>
</feature>
<dbReference type="PANTHER" id="PTHR43695:SF1">
    <property type="entry name" value="RHAMNOGALACTURONAN ACETYLESTERASE"/>
    <property type="match status" value="1"/>
</dbReference>
<protein>
    <recommendedName>
        <fullName evidence="4">BIG2 domain-containing protein</fullName>
    </recommendedName>
</protein>
<dbReference type="Gene3D" id="2.60.40.1080">
    <property type="match status" value="1"/>
</dbReference>
<feature type="domain" description="BIG2" evidence="4">
    <location>
        <begin position="711"/>
        <end position="793"/>
    </location>
</feature>
<dbReference type="AlphaFoldDB" id="A0A9D1H3M5"/>
<accession>A0A9D1H3M5</accession>
<keyword evidence="3" id="KW-0732">Signal</keyword>
<dbReference type="InterPro" id="IPR003343">
    <property type="entry name" value="Big_2"/>
</dbReference>
<name>A0A9D1H3M5_9FIRM</name>
<reference evidence="5" key="2">
    <citation type="journal article" date="2021" name="PeerJ">
        <title>Extensive microbial diversity within the chicken gut microbiome revealed by metagenomics and culture.</title>
        <authorList>
            <person name="Gilroy R."/>
            <person name="Ravi A."/>
            <person name="Getino M."/>
            <person name="Pursley I."/>
            <person name="Horton D.L."/>
            <person name="Alikhan N.F."/>
            <person name="Baker D."/>
            <person name="Gharbi K."/>
            <person name="Hall N."/>
            <person name="Watson M."/>
            <person name="Adriaenssens E.M."/>
            <person name="Foster-Nyarko E."/>
            <person name="Jarju S."/>
            <person name="Secka A."/>
            <person name="Antonio M."/>
            <person name="Oren A."/>
            <person name="Chaudhuri R.R."/>
            <person name="La Ragione R."/>
            <person name="Hildebrand F."/>
            <person name="Pallen M.J."/>
        </authorList>
    </citation>
    <scope>NUCLEOTIDE SEQUENCE</scope>
    <source>
        <strain evidence="5">CHK181-108</strain>
    </source>
</reference>